<evidence type="ECO:0000313" key="8">
    <source>
        <dbReference type="CGD" id="CAL0000163744"/>
    </source>
</evidence>
<evidence type="ECO:0000256" key="2">
    <source>
        <dbReference type="ARBA" id="ARBA00004173"/>
    </source>
</evidence>
<name>B9WEQ4_CANDC</name>
<evidence type="ECO:0000313" key="10">
    <source>
        <dbReference type="Proteomes" id="UP000002605"/>
    </source>
</evidence>
<evidence type="ECO:0000313" key="9">
    <source>
        <dbReference type="EMBL" id="CAX43166.1"/>
    </source>
</evidence>
<evidence type="ECO:0000256" key="3">
    <source>
        <dbReference type="ARBA" id="ARBA00009790"/>
    </source>
</evidence>
<evidence type="ECO:0000256" key="6">
    <source>
        <dbReference type="ARBA" id="ARBA00022946"/>
    </source>
</evidence>
<dbReference type="RefSeq" id="XP_002419571.1">
    <property type="nucleotide sequence ID" value="XM_002419526.1"/>
</dbReference>
<dbReference type="eggNOG" id="ENOG502SDKY">
    <property type="taxonomic scope" value="Eukaryota"/>
</dbReference>
<comment type="subunit">
    <text evidence="4">Binds to the 5'UTR of the OLI1 mRNA.</text>
</comment>
<dbReference type="VEuPathDB" id="FungiDB:CD36_86710"/>
<accession>B9WEQ4</accession>
<sequence>MSGIFRANKHVLTLSKSFRSYSSIAVGVDDISPPANSTESGAASSSATKPSTTLNSSTIQQILKNLPSAKLTESYRLSSILLSDIHTTSSSRDDQIRQELVLLRDQRDYPNLIKILEVWSSKDINGMMKVLGHETVSNYLGEIISFGHLSIFRHYNLTPILNSIKVHSSFDKSRSRRKFTPHDITKSIRNIYSNILYDAKSGEHIYNREKRKDIYASGNLTGYKLSVSDFENLIRLELGNFKVDLASRWFKLFRKYEGGDELYKSKMTPELWKLVFRMEAGGDNKLWIIKPTELSNISYNPLYKRGYVGQHVNFSIQDIQDISIWPDLDLEFHGCMVQHFGYNGEIEILKKYVETIWGINSKGQLSGSKLSKSDRLYPDLKFLSSLFVSLAYNGEFYYAIKYVNNFQKIYDEMDSTQLANKNFWERVFHWANISTSFTEENALKYFLKQSNYTGEGLESLLLQELTNDVDFDYEGYLQFLNKLKVERCDIFNQIWQIIHQEEENFGFSNYIYKLYLNFLKEHIITTEVETEQKYYDYLSILLKKYQLYHVDAKSFTKRSNLGFFPTNDIDKSIRVLYTDALRALIEFKGENLKIGHIEPLINEWSLDNEMRLELEDWVANDRLKYYKEKLETKREQFMNSLRSDDNENESFLDLM</sequence>
<dbReference type="Pfam" id="PF12921">
    <property type="entry name" value="ATP13"/>
    <property type="match status" value="1"/>
</dbReference>
<dbReference type="Proteomes" id="UP000002605">
    <property type="component" value="Chromosome 3"/>
</dbReference>
<keyword evidence="6" id="KW-0809">Transit peptide</keyword>
<keyword evidence="7" id="KW-0496">Mitochondrion</keyword>
<proteinExistence type="inferred from homology"/>
<protein>
    <recommendedName>
        <fullName evidence="5">ATPase expression protein 2, mitochondrial</fullName>
    </recommendedName>
</protein>
<evidence type="ECO:0000256" key="1">
    <source>
        <dbReference type="ARBA" id="ARBA00002412"/>
    </source>
</evidence>
<organism evidence="9 10">
    <name type="scientific">Candida dubliniensis (strain CD36 / ATCC MYA-646 / CBS 7987 / NCPF 3949 / NRRL Y-17841)</name>
    <name type="common">Yeast</name>
    <dbReference type="NCBI Taxonomy" id="573826"/>
    <lineage>
        <taxon>Eukaryota</taxon>
        <taxon>Fungi</taxon>
        <taxon>Dikarya</taxon>
        <taxon>Ascomycota</taxon>
        <taxon>Saccharomycotina</taxon>
        <taxon>Pichiomycetes</taxon>
        <taxon>Debaryomycetaceae</taxon>
        <taxon>Candida/Lodderomyces clade</taxon>
        <taxon>Candida</taxon>
    </lineage>
</organism>
<keyword evidence="10" id="KW-1185">Reference proteome</keyword>
<comment type="similarity">
    <text evidence="3">Belongs to the AEP2 family.</text>
</comment>
<evidence type="ECO:0000256" key="4">
    <source>
        <dbReference type="ARBA" id="ARBA00011657"/>
    </source>
</evidence>
<comment type="subcellular location">
    <subcellularLocation>
        <location evidence="2">Mitochondrion</location>
    </subcellularLocation>
</comment>
<dbReference type="OrthoDB" id="4077974at2759"/>
<dbReference type="GeneID" id="8046959"/>
<dbReference type="GO" id="GO:0005739">
    <property type="term" value="C:mitochondrion"/>
    <property type="evidence" value="ECO:0007669"/>
    <property type="project" value="UniProtKB-SubCell"/>
</dbReference>
<gene>
    <name evidence="8" type="ordered locus">Cd36_86710</name>
    <name evidence="9" type="ORF">CD36_86710</name>
</gene>
<evidence type="ECO:0000256" key="5">
    <source>
        <dbReference type="ARBA" id="ARBA00019258"/>
    </source>
</evidence>
<dbReference type="AlphaFoldDB" id="B9WEQ4"/>
<dbReference type="InterPro" id="IPR024319">
    <property type="entry name" value="ATPase_expression_mit"/>
</dbReference>
<dbReference type="HOGENOM" id="CLU_493556_0_0_1"/>
<evidence type="ECO:0000256" key="7">
    <source>
        <dbReference type="ARBA" id="ARBA00023128"/>
    </source>
</evidence>
<dbReference type="KEGG" id="cdu:CD36_86710"/>
<dbReference type="EMBL" id="FM992690">
    <property type="protein sequence ID" value="CAX43166.1"/>
    <property type="molecule type" value="Genomic_DNA"/>
</dbReference>
<reference evidence="9 10" key="1">
    <citation type="journal article" date="2009" name="Genome Res.">
        <title>Comparative genomics of the fungal pathogens Candida dubliniensis and Candida albicans.</title>
        <authorList>
            <person name="Jackson A.P."/>
            <person name="Gamble J.A."/>
            <person name="Yeomans T."/>
            <person name="Moran G.P."/>
            <person name="Saunders D."/>
            <person name="Harris D."/>
            <person name="Aslett M."/>
            <person name="Barrell J.F."/>
            <person name="Butler G."/>
            <person name="Citiulo F."/>
            <person name="Coleman D.C."/>
            <person name="de Groot P.W.J."/>
            <person name="Goodwin T.J."/>
            <person name="Quail M.A."/>
            <person name="McQuillan J."/>
            <person name="Munro C.A."/>
            <person name="Pain A."/>
            <person name="Poulter R.T."/>
            <person name="Rajandream M.A."/>
            <person name="Renauld H."/>
            <person name="Spiering M.J."/>
            <person name="Tivey A."/>
            <person name="Gow N.A.R."/>
            <person name="Barrell B."/>
            <person name="Sullivan D.J."/>
            <person name="Berriman M."/>
        </authorList>
    </citation>
    <scope>NUCLEOTIDE SEQUENCE [LARGE SCALE GENOMIC DNA]</scope>
    <source>
        <strain evidence="10">CD36 / ATCC MYA-646 / CBS 7987 / NCPF 3949 / NRRL Y-17841</strain>
    </source>
</reference>
<dbReference type="CGD" id="CAL0000163744">
    <property type="gene designation" value="Cd36_86710"/>
</dbReference>
<comment type="function">
    <text evidence="1">Required for translation of the mitochondrial OLI1 transcript coding for the mitochondrial ATP synthase subunit 9.</text>
</comment>